<comment type="caution">
    <text evidence="2">The sequence shown here is derived from an EMBL/GenBank/DDBJ whole genome shotgun (WGS) entry which is preliminary data.</text>
</comment>
<dbReference type="EMBL" id="VHII01000007">
    <property type="protein sequence ID" value="KAF1388236.1"/>
    <property type="molecule type" value="Genomic_DNA"/>
</dbReference>
<dbReference type="AlphaFoldDB" id="A0A6A5F1G4"/>
<evidence type="ECO:0000313" key="2">
    <source>
        <dbReference type="EMBL" id="KAF1388236.1"/>
    </source>
</evidence>
<protein>
    <submittedName>
        <fullName evidence="2">Uncharacterized protein</fullName>
    </submittedName>
</protein>
<feature type="region of interest" description="Disordered" evidence="1">
    <location>
        <begin position="65"/>
        <end position="97"/>
    </location>
</feature>
<gene>
    <name evidence="2" type="ORF">PFLUV_G00088090</name>
</gene>
<dbReference type="Proteomes" id="UP000465112">
    <property type="component" value="Chromosome 7"/>
</dbReference>
<sequence>MMALDGEEEVEDEERGKQKDSDGSSLPQQSNCLGGYQQECGWPLAFPFLAKLCASTAAVLARPALHPRQGSHNPEGSPMMGTPHKASLETDGKPQGSNRKVGKVILLACIRM</sequence>
<reference evidence="2 3" key="1">
    <citation type="submission" date="2019-06" db="EMBL/GenBank/DDBJ databases">
        <title>A chromosome-scale genome assembly of the European perch, Perca fluviatilis.</title>
        <authorList>
            <person name="Roques C."/>
            <person name="Zahm M."/>
            <person name="Cabau C."/>
            <person name="Klopp C."/>
            <person name="Bouchez O."/>
            <person name="Donnadieu C."/>
            <person name="Kuhl H."/>
            <person name="Gislard M."/>
            <person name="Guendouz S."/>
            <person name="Journot L."/>
            <person name="Haffray P."/>
            <person name="Bestin A."/>
            <person name="Morvezen R."/>
            <person name="Feron R."/>
            <person name="Wen M."/>
            <person name="Jouanno E."/>
            <person name="Herpin A."/>
            <person name="Schartl M."/>
            <person name="Postlethwait J."/>
            <person name="Schaerlinger B."/>
            <person name="Chardard D."/>
            <person name="Lecocq T."/>
            <person name="Poncet C."/>
            <person name="Jaffrelo L."/>
            <person name="Lampietro C."/>
            <person name="Guiguen Y."/>
        </authorList>
    </citation>
    <scope>NUCLEOTIDE SEQUENCE [LARGE SCALE GENOMIC DNA]</scope>
    <source>
        <tissue evidence="2">Blood</tissue>
    </source>
</reference>
<organism evidence="2 3">
    <name type="scientific">Perca fluviatilis</name>
    <name type="common">European perch</name>
    <dbReference type="NCBI Taxonomy" id="8168"/>
    <lineage>
        <taxon>Eukaryota</taxon>
        <taxon>Metazoa</taxon>
        <taxon>Chordata</taxon>
        <taxon>Craniata</taxon>
        <taxon>Vertebrata</taxon>
        <taxon>Euteleostomi</taxon>
        <taxon>Actinopterygii</taxon>
        <taxon>Neopterygii</taxon>
        <taxon>Teleostei</taxon>
        <taxon>Neoteleostei</taxon>
        <taxon>Acanthomorphata</taxon>
        <taxon>Eupercaria</taxon>
        <taxon>Perciformes</taxon>
        <taxon>Percoidei</taxon>
        <taxon>Percidae</taxon>
        <taxon>Percinae</taxon>
        <taxon>Perca</taxon>
    </lineage>
</organism>
<evidence type="ECO:0000256" key="1">
    <source>
        <dbReference type="SAM" id="MobiDB-lite"/>
    </source>
</evidence>
<proteinExistence type="predicted"/>
<feature type="region of interest" description="Disordered" evidence="1">
    <location>
        <begin position="1"/>
        <end position="30"/>
    </location>
</feature>
<name>A0A6A5F1G4_PERFL</name>
<evidence type="ECO:0000313" key="3">
    <source>
        <dbReference type="Proteomes" id="UP000465112"/>
    </source>
</evidence>
<accession>A0A6A5F1G4</accession>
<keyword evidence="3" id="KW-1185">Reference proteome</keyword>
<feature type="compositionally biased region" description="Acidic residues" evidence="1">
    <location>
        <begin position="1"/>
        <end position="13"/>
    </location>
</feature>